<keyword evidence="5" id="KW-0472">Membrane</keyword>
<dbReference type="InterPro" id="IPR029044">
    <property type="entry name" value="Nucleotide-diphossugar_trans"/>
</dbReference>
<proteinExistence type="predicted"/>
<evidence type="ECO:0000256" key="1">
    <source>
        <dbReference type="ARBA" id="ARBA00004236"/>
    </source>
</evidence>
<keyword evidence="4 7" id="KW-0808">Transferase</keyword>
<organism evidence="7 8">
    <name type="scientific">Trichlorobacter ammonificans</name>
    <dbReference type="NCBI Taxonomy" id="2916410"/>
    <lineage>
        <taxon>Bacteria</taxon>
        <taxon>Pseudomonadati</taxon>
        <taxon>Thermodesulfobacteriota</taxon>
        <taxon>Desulfuromonadia</taxon>
        <taxon>Geobacterales</taxon>
        <taxon>Geobacteraceae</taxon>
        <taxon>Trichlorobacter</taxon>
    </lineage>
</organism>
<dbReference type="InterPro" id="IPR026461">
    <property type="entry name" value="Trfase_2_rSAM/seldom_assoc"/>
</dbReference>
<dbReference type="PANTHER" id="PTHR43646:SF2">
    <property type="entry name" value="GLYCOSYLTRANSFERASE 2-LIKE DOMAIN-CONTAINING PROTEIN"/>
    <property type="match status" value="1"/>
</dbReference>
<gene>
    <name evidence="7" type="ORF">GEAMG1_1655</name>
</gene>
<dbReference type="Pfam" id="PF00535">
    <property type="entry name" value="Glycos_transf_2"/>
    <property type="match status" value="1"/>
</dbReference>
<evidence type="ECO:0000256" key="5">
    <source>
        <dbReference type="ARBA" id="ARBA00023136"/>
    </source>
</evidence>
<keyword evidence="3" id="KW-0328">Glycosyltransferase</keyword>
<keyword evidence="2" id="KW-1003">Cell membrane</keyword>
<feature type="domain" description="Glycosyltransferase 2-like" evidence="6">
    <location>
        <begin position="4"/>
        <end position="119"/>
    </location>
</feature>
<dbReference type="EMBL" id="OW150024">
    <property type="protein sequence ID" value="CAH2031487.1"/>
    <property type="molecule type" value="Genomic_DNA"/>
</dbReference>
<evidence type="ECO:0000256" key="2">
    <source>
        <dbReference type="ARBA" id="ARBA00022475"/>
    </source>
</evidence>
<accession>A0ABN8HIT2</accession>
<evidence type="ECO:0000256" key="3">
    <source>
        <dbReference type="ARBA" id="ARBA00022676"/>
    </source>
</evidence>
<comment type="subcellular location">
    <subcellularLocation>
        <location evidence="1">Cell membrane</location>
    </subcellularLocation>
</comment>
<dbReference type="Proteomes" id="UP001295463">
    <property type="component" value="Chromosome"/>
</dbReference>
<sequence>MKVSVIIPVLFEAERINDAVEQVRRYADDTEIIVVDGDPAGSTLSATADTRIVHLIAPPGRGSQLAAGVRAAHGDLLLLLHADTLLPADAFASLRRAAAAGADWGSFRLGIDAIGAGWRLMERIIDLRCRLFSLPYGDQAIFLTRDAIERIGGIPEIPLMEDVALVRSLKCCRLRGILLPERVRTSPRRWQRDGIVRRSLKNWWLLLRYLAGTPPERLAREY</sequence>
<evidence type="ECO:0000259" key="6">
    <source>
        <dbReference type="Pfam" id="PF00535"/>
    </source>
</evidence>
<dbReference type="SUPFAM" id="SSF53448">
    <property type="entry name" value="Nucleotide-diphospho-sugar transferases"/>
    <property type="match status" value="1"/>
</dbReference>
<evidence type="ECO:0000313" key="8">
    <source>
        <dbReference type="Proteomes" id="UP001295463"/>
    </source>
</evidence>
<dbReference type="InterPro" id="IPR001173">
    <property type="entry name" value="Glyco_trans_2-like"/>
</dbReference>
<dbReference type="RefSeq" id="WP_305732306.1">
    <property type="nucleotide sequence ID" value="NZ_OW150024.1"/>
</dbReference>
<evidence type="ECO:0000313" key="7">
    <source>
        <dbReference type="EMBL" id="CAH2031487.1"/>
    </source>
</evidence>
<name>A0ABN8HIT2_9BACT</name>
<dbReference type="Gene3D" id="3.90.550.10">
    <property type="entry name" value="Spore Coat Polysaccharide Biosynthesis Protein SpsA, Chain A"/>
    <property type="match status" value="1"/>
</dbReference>
<reference evidence="7 8" key="1">
    <citation type="submission" date="2022-03" db="EMBL/GenBank/DDBJ databases">
        <authorList>
            <person name="Koch H."/>
        </authorList>
    </citation>
    <scope>NUCLEOTIDE SEQUENCE [LARGE SCALE GENOMIC DNA]</scope>
    <source>
        <strain evidence="7 8">G1</strain>
    </source>
</reference>
<protein>
    <submittedName>
        <fullName evidence="7">Glycosyl transferase family 2</fullName>
    </submittedName>
</protein>
<dbReference type="NCBIfam" id="TIGR04283">
    <property type="entry name" value="glyco_like_mftF"/>
    <property type="match status" value="1"/>
</dbReference>
<keyword evidence="8" id="KW-1185">Reference proteome</keyword>
<dbReference type="GO" id="GO:0016740">
    <property type="term" value="F:transferase activity"/>
    <property type="evidence" value="ECO:0007669"/>
    <property type="project" value="UniProtKB-KW"/>
</dbReference>
<dbReference type="PANTHER" id="PTHR43646">
    <property type="entry name" value="GLYCOSYLTRANSFERASE"/>
    <property type="match status" value="1"/>
</dbReference>
<evidence type="ECO:0000256" key="4">
    <source>
        <dbReference type="ARBA" id="ARBA00022679"/>
    </source>
</evidence>